<dbReference type="PANTHER" id="PTHR35138">
    <property type="entry name" value="OS01G0225300 PROTEIN"/>
    <property type="match status" value="1"/>
</dbReference>
<feature type="compositionally biased region" description="Basic and acidic residues" evidence="1">
    <location>
        <begin position="119"/>
        <end position="134"/>
    </location>
</feature>
<comment type="caution">
    <text evidence="2">The sequence shown here is derived from an EMBL/GenBank/DDBJ whole genome shotgun (WGS) entry which is preliminary data.</text>
</comment>
<dbReference type="PANTHER" id="PTHR35138:SF1">
    <property type="entry name" value="MYB-LIKE DOMAIN-CONTAINING PROTEIN"/>
    <property type="match status" value="1"/>
</dbReference>
<organism evidence="2 3">
    <name type="scientific">Escallonia rubra</name>
    <dbReference type="NCBI Taxonomy" id="112253"/>
    <lineage>
        <taxon>Eukaryota</taxon>
        <taxon>Viridiplantae</taxon>
        <taxon>Streptophyta</taxon>
        <taxon>Embryophyta</taxon>
        <taxon>Tracheophyta</taxon>
        <taxon>Spermatophyta</taxon>
        <taxon>Magnoliopsida</taxon>
        <taxon>eudicotyledons</taxon>
        <taxon>Gunneridae</taxon>
        <taxon>Pentapetalae</taxon>
        <taxon>asterids</taxon>
        <taxon>campanulids</taxon>
        <taxon>Escalloniales</taxon>
        <taxon>Escalloniaceae</taxon>
        <taxon>Escallonia</taxon>
    </lineage>
</organism>
<accession>A0AA88RCE5</accession>
<dbReference type="EMBL" id="JAVXUO010001311">
    <property type="protein sequence ID" value="KAK2983588.1"/>
    <property type="molecule type" value="Genomic_DNA"/>
</dbReference>
<gene>
    <name evidence="2" type="ORF">RJ640_023122</name>
</gene>
<keyword evidence="3" id="KW-1185">Reference proteome</keyword>
<name>A0AA88RCE5_9ASTE</name>
<evidence type="ECO:0000313" key="3">
    <source>
        <dbReference type="Proteomes" id="UP001187471"/>
    </source>
</evidence>
<sequence>MVKGPKAERSQRDGNQILLCLCSSILYVPYEKKEERLKGKTLPYVYIARSAASLLRASESSRLLENSELGSDCKQLQHFSTVEVESKANAQEEQRSDFQFPFGDWFSHPWSKSRQKHQSPSDRSLESTSREHRNQGLQPSPFLPKITMVGISTSEAGQMSKATLKKTMDDLTKELEKTDQGNVAGSTSHEFAYDDRDPLFVANVGDSYSGMSKAGAARWFLDCLKRQSFYLYDQCSMQGPRIFPVMRGQVFVECYEAE</sequence>
<protein>
    <submittedName>
        <fullName evidence="2">Uncharacterized protein</fullName>
    </submittedName>
</protein>
<dbReference type="Proteomes" id="UP001187471">
    <property type="component" value="Unassembled WGS sequence"/>
</dbReference>
<evidence type="ECO:0000256" key="1">
    <source>
        <dbReference type="SAM" id="MobiDB-lite"/>
    </source>
</evidence>
<dbReference type="AlphaFoldDB" id="A0AA88RCE5"/>
<proteinExistence type="predicted"/>
<feature type="region of interest" description="Disordered" evidence="1">
    <location>
        <begin position="110"/>
        <end position="143"/>
    </location>
</feature>
<reference evidence="2" key="1">
    <citation type="submission" date="2022-12" db="EMBL/GenBank/DDBJ databases">
        <title>Draft genome assemblies for two species of Escallonia (Escalloniales).</title>
        <authorList>
            <person name="Chanderbali A."/>
            <person name="Dervinis C."/>
            <person name="Anghel I."/>
            <person name="Soltis D."/>
            <person name="Soltis P."/>
            <person name="Zapata F."/>
        </authorList>
    </citation>
    <scope>NUCLEOTIDE SEQUENCE</scope>
    <source>
        <strain evidence="2">UCBG92.1500</strain>
        <tissue evidence="2">Leaf</tissue>
    </source>
</reference>
<evidence type="ECO:0000313" key="2">
    <source>
        <dbReference type="EMBL" id="KAK2983588.1"/>
    </source>
</evidence>